<proteinExistence type="predicted"/>
<evidence type="ECO:0000256" key="1">
    <source>
        <dbReference type="SAM" id="MobiDB-lite"/>
    </source>
</evidence>
<feature type="compositionally biased region" description="Basic and acidic residues" evidence="1">
    <location>
        <begin position="192"/>
        <end position="205"/>
    </location>
</feature>
<feature type="compositionally biased region" description="Basic and acidic residues" evidence="1">
    <location>
        <begin position="76"/>
        <end position="93"/>
    </location>
</feature>
<dbReference type="EMBL" id="VIVR01000001">
    <property type="protein sequence ID" value="TWE15483.1"/>
    <property type="molecule type" value="Genomic_DNA"/>
</dbReference>
<gene>
    <name evidence="2" type="ORF">FB465_0380</name>
</gene>
<feature type="region of interest" description="Disordered" evidence="1">
    <location>
        <begin position="1"/>
        <end position="134"/>
    </location>
</feature>
<comment type="caution">
    <text evidence="2">The sequence shown here is derived from an EMBL/GenBank/DDBJ whole genome shotgun (WGS) entry which is preliminary data.</text>
</comment>
<evidence type="ECO:0000313" key="2">
    <source>
        <dbReference type="EMBL" id="TWE15483.1"/>
    </source>
</evidence>
<feature type="compositionally biased region" description="Basic and acidic residues" evidence="1">
    <location>
        <begin position="101"/>
        <end position="111"/>
    </location>
</feature>
<accession>A0A561EIS3</accession>
<dbReference type="Proteomes" id="UP000318416">
    <property type="component" value="Unassembled WGS sequence"/>
</dbReference>
<feature type="region of interest" description="Disordered" evidence="1">
    <location>
        <begin position="324"/>
        <end position="376"/>
    </location>
</feature>
<feature type="region of interest" description="Disordered" evidence="1">
    <location>
        <begin position="170"/>
        <end position="212"/>
    </location>
</feature>
<organism evidence="2 3">
    <name type="scientific">Kitasatospora atroaurantiaca</name>
    <dbReference type="NCBI Taxonomy" id="285545"/>
    <lineage>
        <taxon>Bacteria</taxon>
        <taxon>Bacillati</taxon>
        <taxon>Actinomycetota</taxon>
        <taxon>Actinomycetes</taxon>
        <taxon>Kitasatosporales</taxon>
        <taxon>Streptomycetaceae</taxon>
        <taxon>Kitasatospora</taxon>
    </lineage>
</organism>
<keyword evidence="3" id="KW-1185">Reference proteome</keyword>
<sequence>MTAPEPKCAGRKARDDHAGRVPCSSVGASRPLQPHQRHCGAHQHAESSGPDDDAGPGRLVDMPTVAFRRGQTGCCKVREKKQAYPDHSQHRPTDSSPPRGSDGHQSADRQDQCTAEGGQHGVGQPLGEQRAPVPLRFGPRLVAVVQGLRLRRSHEVPDCPRCKAAQEAAYENQGSATRPLVSFPLRSSSEPKAQDRAPARQEPQEHPFGGPVTDRCPFIPGVVTHVRGAPASCETPGDRARCYSPRHHPCRPSPRHPGGPVVQARFRNTTHRFGHRPAHLPRYSPDRPGAAPIGTRDAPTALTVAATRISPCPYVPRTARAAGMPARGLPRRGPARCAPGRPASHGPFPRTRPCPAASRGRTRRVRGTGGYRFLRG</sequence>
<evidence type="ECO:0000313" key="3">
    <source>
        <dbReference type="Proteomes" id="UP000318416"/>
    </source>
</evidence>
<reference evidence="2 3" key="1">
    <citation type="submission" date="2019-06" db="EMBL/GenBank/DDBJ databases">
        <title>Sequencing the genomes of 1000 actinobacteria strains.</title>
        <authorList>
            <person name="Klenk H.-P."/>
        </authorList>
    </citation>
    <scope>NUCLEOTIDE SEQUENCE [LARGE SCALE GENOMIC DNA]</scope>
    <source>
        <strain evidence="2 3">DSM 41649</strain>
    </source>
</reference>
<protein>
    <submittedName>
        <fullName evidence="2">Uncharacterized protein</fullName>
    </submittedName>
</protein>
<name>A0A561EIS3_9ACTN</name>
<dbReference type="AlphaFoldDB" id="A0A561EIS3"/>